<feature type="transmembrane region" description="Helical" evidence="6">
    <location>
        <begin position="163"/>
        <end position="184"/>
    </location>
</feature>
<dbReference type="PANTHER" id="PTHR31272:SF4">
    <property type="entry name" value="CYTOCHROME C-TYPE BIOGENESIS PROTEIN HI_1454-RELATED"/>
    <property type="match status" value="1"/>
</dbReference>
<dbReference type="InterPro" id="IPR051790">
    <property type="entry name" value="Cytochrome_c-biogenesis_DsbD"/>
</dbReference>
<feature type="transmembrane region" description="Helical" evidence="6">
    <location>
        <begin position="87"/>
        <end position="107"/>
    </location>
</feature>
<comment type="subcellular location">
    <subcellularLocation>
        <location evidence="1">Membrane</location>
        <topology evidence="1">Multi-pass membrane protein</topology>
    </subcellularLocation>
</comment>
<evidence type="ECO:0000313" key="9">
    <source>
        <dbReference type="Proteomes" id="UP000516117"/>
    </source>
</evidence>
<evidence type="ECO:0000256" key="3">
    <source>
        <dbReference type="ARBA" id="ARBA00022692"/>
    </source>
</evidence>
<feature type="domain" description="Cytochrome C biogenesis protein transmembrane" evidence="7">
    <location>
        <begin position="2"/>
        <end position="214"/>
    </location>
</feature>
<dbReference type="GO" id="GO:0017004">
    <property type="term" value="P:cytochrome complex assembly"/>
    <property type="evidence" value="ECO:0007669"/>
    <property type="project" value="InterPro"/>
</dbReference>
<dbReference type="PANTHER" id="PTHR31272">
    <property type="entry name" value="CYTOCHROME C-TYPE BIOGENESIS PROTEIN HI_1454-RELATED"/>
    <property type="match status" value="1"/>
</dbReference>
<dbReference type="InterPro" id="IPR003834">
    <property type="entry name" value="Cyt_c_assmbl_TM_dom"/>
</dbReference>
<dbReference type="RefSeq" id="WP_187722776.1">
    <property type="nucleotide sequence ID" value="NZ_BAABBL010000024.1"/>
</dbReference>
<evidence type="ECO:0000256" key="4">
    <source>
        <dbReference type="ARBA" id="ARBA00022989"/>
    </source>
</evidence>
<evidence type="ECO:0000256" key="5">
    <source>
        <dbReference type="ARBA" id="ARBA00023136"/>
    </source>
</evidence>
<sequence length="236" mass="24296">MLLAVPVAVLAGVVSFASPCVLPLLPGYLSYASGVGAAQIAEGSGSRRLLIGGTAGFILGFSVVFVLTGALLGGVGALLLGNSRIITIVLGLLILVLGAAFAGWLPLPSGWRPELTPRAGVWASPLLGVVFGLGWTPCIGPALSVVLSLALNEASVVRGGVLAFAYALGLGLPFLAFAAAFTALAPRLDWLKRHQVAVQRVGGIAMMAVGLAMVIGLWDLWMAWLRQWVSQFGTLL</sequence>
<dbReference type="Pfam" id="PF02683">
    <property type="entry name" value="DsbD_TM"/>
    <property type="match status" value="1"/>
</dbReference>
<keyword evidence="3 6" id="KW-0812">Transmembrane</keyword>
<organism evidence="8 9">
    <name type="scientific">Tessaracoccus defluvii</name>
    <dbReference type="NCBI Taxonomy" id="1285901"/>
    <lineage>
        <taxon>Bacteria</taxon>
        <taxon>Bacillati</taxon>
        <taxon>Actinomycetota</taxon>
        <taxon>Actinomycetes</taxon>
        <taxon>Propionibacteriales</taxon>
        <taxon>Propionibacteriaceae</taxon>
        <taxon>Tessaracoccus</taxon>
    </lineage>
</organism>
<feature type="transmembrane region" description="Helical" evidence="6">
    <location>
        <begin position="57"/>
        <end position="80"/>
    </location>
</feature>
<dbReference type="AlphaFoldDB" id="A0A7H0HAX9"/>
<protein>
    <submittedName>
        <fullName evidence="8">Sulfite exporter TauE/SafE family protein</fullName>
    </submittedName>
</protein>
<keyword evidence="4 6" id="KW-1133">Transmembrane helix</keyword>
<keyword evidence="5 6" id="KW-0472">Membrane</keyword>
<evidence type="ECO:0000259" key="7">
    <source>
        <dbReference type="Pfam" id="PF02683"/>
    </source>
</evidence>
<reference evidence="8 9" key="1">
    <citation type="submission" date="2020-08" db="EMBL/GenBank/DDBJ databases">
        <title>Genome sequence of Tessaracoccus defluvii JCM 17540T.</title>
        <authorList>
            <person name="Hyun D.-W."/>
            <person name="Bae J.-W."/>
        </authorList>
    </citation>
    <scope>NUCLEOTIDE SEQUENCE [LARGE SCALE GENOMIC DNA]</scope>
    <source>
        <strain evidence="8 9">JCM 17540</strain>
    </source>
</reference>
<dbReference type="Proteomes" id="UP000516117">
    <property type="component" value="Chromosome"/>
</dbReference>
<keyword evidence="9" id="KW-1185">Reference proteome</keyword>
<dbReference type="EMBL" id="CP060789">
    <property type="protein sequence ID" value="QNP57695.1"/>
    <property type="molecule type" value="Genomic_DNA"/>
</dbReference>
<feature type="transmembrane region" description="Helical" evidence="6">
    <location>
        <begin position="127"/>
        <end position="151"/>
    </location>
</feature>
<comment type="similarity">
    <text evidence="2">Belongs to the DsbD family.</text>
</comment>
<feature type="transmembrane region" description="Helical" evidence="6">
    <location>
        <begin position="204"/>
        <end position="225"/>
    </location>
</feature>
<name>A0A7H0HAX9_9ACTN</name>
<evidence type="ECO:0000256" key="1">
    <source>
        <dbReference type="ARBA" id="ARBA00004141"/>
    </source>
</evidence>
<dbReference type="GO" id="GO:0016020">
    <property type="term" value="C:membrane"/>
    <property type="evidence" value="ECO:0007669"/>
    <property type="project" value="UniProtKB-SubCell"/>
</dbReference>
<evidence type="ECO:0000256" key="2">
    <source>
        <dbReference type="ARBA" id="ARBA00006143"/>
    </source>
</evidence>
<evidence type="ECO:0000256" key="6">
    <source>
        <dbReference type="SAM" id="Phobius"/>
    </source>
</evidence>
<accession>A0A7H0HAX9</accession>
<proteinExistence type="inferred from homology"/>
<dbReference type="KEGG" id="tdf:H9L22_18130"/>
<gene>
    <name evidence="8" type="ORF">H9L22_18130</name>
</gene>
<evidence type="ECO:0000313" key="8">
    <source>
        <dbReference type="EMBL" id="QNP57695.1"/>
    </source>
</evidence>